<dbReference type="SMART" id="SM00409">
    <property type="entry name" value="IG"/>
    <property type="match status" value="1"/>
</dbReference>
<dbReference type="Pfam" id="PF07679">
    <property type="entry name" value="I-set"/>
    <property type="match status" value="1"/>
</dbReference>
<sequence>MKRTAISTPLLSICLVLITSCCSLASSFCPSQCVCETRPWYTPQSVYHQAKTVDCNELHLNNIPRNISSDTQVLLLQSNNISVVTTELRTLVNLTELDLSQNHFTQIQDVGLGNLTQLVTLYLEENQISNLPDFSMKDLVSLEELYINHNQISLIGPHAFFGLGNLLRLHLNSNKLMAIDSQWFESLPNLEILMIGENPIHGLEDMNFHPLSKLHSLVLAGMGLRKIPSGAFQGLEYLESLSFFDNKLTEVPRDALRALPNLKFLDLNKNPIIYVQAGDFQNFAHLEELSVNNMEELLAVEKHAFSNLPQLAKLEVYNNPRLSYIDRDAFRGMSSLRTLLFHNNDLTLLPHEVLASFPNLDEISLYSNPLRCDCLPTWGPVFGNQSSLKLLETKITMCASPPNLVGHSLQEVVSNNWDMASNTCLPVISLTSFLPKLNVTAGQPLTLNCHAVGDPVPQFYWVTPMGDKITLEVVSPALNEGNTVSKKHRMQDQGSLEILHVEPEDAGLYTCVAWNTEGADTRSVSVIVDASNWHDDRQKSNQQRVRNTTGALVIFAKVIHAQSVVLEWKVYNYPCLQS</sequence>
<evidence type="ECO:0000256" key="2">
    <source>
        <dbReference type="ARBA" id="ARBA00022614"/>
    </source>
</evidence>
<dbReference type="InterPro" id="IPR001611">
    <property type="entry name" value="Leu-rich_rpt"/>
</dbReference>
<evidence type="ECO:0000256" key="6">
    <source>
        <dbReference type="ARBA" id="ARBA00022989"/>
    </source>
</evidence>
<evidence type="ECO:0000256" key="8">
    <source>
        <dbReference type="ARBA" id="ARBA00023157"/>
    </source>
</evidence>
<evidence type="ECO:0000313" key="13">
    <source>
        <dbReference type="Proteomes" id="UP000319801"/>
    </source>
</evidence>
<dbReference type="InterPro" id="IPR036179">
    <property type="entry name" value="Ig-like_dom_sf"/>
</dbReference>
<keyword evidence="2" id="KW-0433">Leucine-rich repeat</keyword>
<organism evidence="12 13">
    <name type="scientific">Bagarius yarrelli</name>
    <name type="common">Goonch</name>
    <name type="synonym">Bagrus yarrelli</name>
    <dbReference type="NCBI Taxonomy" id="175774"/>
    <lineage>
        <taxon>Eukaryota</taxon>
        <taxon>Metazoa</taxon>
        <taxon>Chordata</taxon>
        <taxon>Craniata</taxon>
        <taxon>Vertebrata</taxon>
        <taxon>Euteleostomi</taxon>
        <taxon>Actinopterygii</taxon>
        <taxon>Neopterygii</taxon>
        <taxon>Teleostei</taxon>
        <taxon>Ostariophysi</taxon>
        <taxon>Siluriformes</taxon>
        <taxon>Sisoridae</taxon>
        <taxon>Sisorinae</taxon>
        <taxon>Bagarius</taxon>
    </lineage>
</organism>
<dbReference type="InterPro" id="IPR003591">
    <property type="entry name" value="Leu-rich_rpt_typical-subtyp"/>
</dbReference>
<proteinExistence type="predicted"/>
<dbReference type="InterPro" id="IPR032675">
    <property type="entry name" value="LRR_dom_sf"/>
</dbReference>
<keyword evidence="5" id="KW-0677">Repeat</keyword>
<accession>A0A556V989</accession>
<dbReference type="EMBL" id="VCAZ01000169">
    <property type="protein sequence ID" value="TTB56399.1"/>
    <property type="molecule type" value="Genomic_DNA"/>
</dbReference>
<evidence type="ECO:0000256" key="3">
    <source>
        <dbReference type="ARBA" id="ARBA00022692"/>
    </source>
</evidence>
<evidence type="ECO:0000256" key="5">
    <source>
        <dbReference type="ARBA" id="ARBA00022737"/>
    </source>
</evidence>
<dbReference type="PROSITE" id="PS51450">
    <property type="entry name" value="LRR"/>
    <property type="match status" value="2"/>
</dbReference>
<comment type="subcellular location">
    <subcellularLocation>
        <location evidence="1">Membrane</location>
        <topology evidence="1">Single-pass membrane protein</topology>
    </subcellularLocation>
</comment>
<evidence type="ECO:0000256" key="10">
    <source>
        <dbReference type="SAM" id="SignalP"/>
    </source>
</evidence>
<dbReference type="OrthoDB" id="676979at2759"/>
<evidence type="ECO:0000256" key="1">
    <source>
        <dbReference type="ARBA" id="ARBA00004167"/>
    </source>
</evidence>
<evidence type="ECO:0000256" key="7">
    <source>
        <dbReference type="ARBA" id="ARBA00023136"/>
    </source>
</evidence>
<dbReference type="FunFam" id="3.80.10.10:FF:001671">
    <property type="entry name" value="Leucine rich repeat neuronal 3"/>
    <property type="match status" value="1"/>
</dbReference>
<dbReference type="SMART" id="SM00408">
    <property type="entry name" value="IGc2"/>
    <property type="match status" value="1"/>
</dbReference>
<evidence type="ECO:0000256" key="9">
    <source>
        <dbReference type="ARBA" id="ARBA00023319"/>
    </source>
</evidence>
<feature type="signal peptide" evidence="10">
    <location>
        <begin position="1"/>
        <end position="25"/>
    </location>
</feature>
<keyword evidence="4 10" id="KW-0732">Signal</keyword>
<keyword evidence="6" id="KW-1133">Transmembrane helix</keyword>
<dbReference type="FunFam" id="2.60.40.10:FF:000032">
    <property type="entry name" value="palladin isoform X1"/>
    <property type="match status" value="1"/>
</dbReference>
<dbReference type="PANTHER" id="PTHR24369">
    <property type="entry name" value="ANTIGEN BSP, PUTATIVE-RELATED"/>
    <property type="match status" value="1"/>
</dbReference>
<protein>
    <submittedName>
        <fullName evidence="12">Leucine-rich repeat neuronal protein 1</fullName>
    </submittedName>
</protein>
<dbReference type="SUPFAM" id="SSF52058">
    <property type="entry name" value="L domain-like"/>
    <property type="match status" value="1"/>
</dbReference>
<dbReference type="PROSITE" id="PS51257">
    <property type="entry name" value="PROKAR_LIPOPROTEIN"/>
    <property type="match status" value="1"/>
</dbReference>
<dbReference type="PANTHER" id="PTHR24369:SF211">
    <property type="entry name" value="LEUCINE-RICH REPEAT-CONTAINING PROTEIN 15-LIKE"/>
    <property type="match status" value="1"/>
</dbReference>
<dbReference type="Pfam" id="PF00560">
    <property type="entry name" value="LRR_1"/>
    <property type="match status" value="1"/>
</dbReference>
<dbReference type="InterPro" id="IPR003598">
    <property type="entry name" value="Ig_sub2"/>
</dbReference>
<dbReference type="PROSITE" id="PS50835">
    <property type="entry name" value="IG_LIKE"/>
    <property type="match status" value="1"/>
</dbReference>
<dbReference type="Pfam" id="PF13855">
    <property type="entry name" value="LRR_8"/>
    <property type="match status" value="3"/>
</dbReference>
<gene>
    <name evidence="12" type="ORF">Baya_14581</name>
</gene>
<dbReference type="InterPro" id="IPR050541">
    <property type="entry name" value="LRR_TM_domain-containing"/>
</dbReference>
<dbReference type="InterPro" id="IPR007110">
    <property type="entry name" value="Ig-like_dom"/>
</dbReference>
<dbReference type="GO" id="GO:0005886">
    <property type="term" value="C:plasma membrane"/>
    <property type="evidence" value="ECO:0007669"/>
    <property type="project" value="TreeGrafter"/>
</dbReference>
<keyword evidence="3" id="KW-0812">Transmembrane</keyword>
<comment type="caution">
    <text evidence="12">The sequence shown here is derived from an EMBL/GenBank/DDBJ whole genome shotgun (WGS) entry which is preliminary data.</text>
</comment>
<evidence type="ECO:0000259" key="11">
    <source>
        <dbReference type="PROSITE" id="PS50835"/>
    </source>
</evidence>
<dbReference type="Gene3D" id="2.60.40.10">
    <property type="entry name" value="Immunoglobulins"/>
    <property type="match status" value="1"/>
</dbReference>
<name>A0A556V989_BAGYA</name>
<feature type="domain" description="Ig-like" evidence="11">
    <location>
        <begin position="426"/>
        <end position="525"/>
    </location>
</feature>
<dbReference type="Gene3D" id="3.80.10.10">
    <property type="entry name" value="Ribonuclease Inhibitor"/>
    <property type="match status" value="3"/>
</dbReference>
<dbReference type="InterPro" id="IPR013098">
    <property type="entry name" value="Ig_I-set"/>
</dbReference>
<keyword evidence="13" id="KW-1185">Reference proteome</keyword>
<reference evidence="12 13" key="1">
    <citation type="journal article" date="2019" name="Genome Biol. Evol.">
        <title>Whole-Genome Sequencing of the Giant Devil Catfish, Bagarius yarrelli.</title>
        <authorList>
            <person name="Jiang W."/>
            <person name="Lv Y."/>
            <person name="Cheng L."/>
            <person name="Yang K."/>
            <person name="Chao B."/>
            <person name="Wang X."/>
            <person name="Li Y."/>
            <person name="Pan X."/>
            <person name="You X."/>
            <person name="Zhang Y."/>
            <person name="Yang J."/>
            <person name="Li J."/>
            <person name="Zhang X."/>
            <person name="Liu S."/>
            <person name="Sun C."/>
            <person name="Yang J."/>
            <person name="Shi Q."/>
        </authorList>
    </citation>
    <scope>NUCLEOTIDE SEQUENCE [LARGE SCALE GENOMIC DNA]</scope>
    <source>
        <strain evidence="12">JWS20170419001</strain>
        <tissue evidence="12">Muscle</tissue>
    </source>
</reference>
<dbReference type="SMART" id="SM00369">
    <property type="entry name" value="LRR_TYP"/>
    <property type="match status" value="10"/>
</dbReference>
<evidence type="ECO:0000313" key="12">
    <source>
        <dbReference type="EMBL" id="TTB56399.1"/>
    </source>
</evidence>
<dbReference type="InterPro" id="IPR003599">
    <property type="entry name" value="Ig_sub"/>
</dbReference>
<keyword evidence="8" id="KW-1015">Disulfide bond</keyword>
<feature type="chain" id="PRO_5021716288" evidence="10">
    <location>
        <begin position="26"/>
        <end position="578"/>
    </location>
</feature>
<evidence type="ECO:0000256" key="4">
    <source>
        <dbReference type="ARBA" id="ARBA00022729"/>
    </source>
</evidence>
<dbReference type="SUPFAM" id="SSF48726">
    <property type="entry name" value="Immunoglobulin"/>
    <property type="match status" value="1"/>
</dbReference>
<dbReference type="SMART" id="SM00365">
    <property type="entry name" value="LRR_SD22"/>
    <property type="match status" value="5"/>
</dbReference>
<dbReference type="Proteomes" id="UP000319801">
    <property type="component" value="Unassembled WGS sequence"/>
</dbReference>
<keyword evidence="7" id="KW-0472">Membrane</keyword>
<dbReference type="InterPro" id="IPR013783">
    <property type="entry name" value="Ig-like_fold"/>
</dbReference>
<dbReference type="AlphaFoldDB" id="A0A556V989"/>
<keyword evidence="9" id="KW-0393">Immunoglobulin domain</keyword>